<sequence>MAETEFVIKNLPGLINPKLDQGKFLKDFKTSRLTAAGANYGSVMLKLQLTVADKNNEEETIDAVAKMLPDSEIFREIFHVQITFTNEMAFYDVIVPTLQEFQRDLGIKKVIECFPKCFATRKNLLNNSNKIDDDAIILLENLVGFSNVERTVGFNFETTKLILKDAALLHGVPLALKLKKPDLFEKNLKPYCSSFQPPQYSWTVDILKLLIKENAEIADLASNVVEWGKPPSSRVNEPFATLVHSDLWSNNIMLQFVEDKAVVNKFVDFQACEYGSPAKDIFFLLFTSVQLEALRSSLDYFLKYYWDHLVNVLKAHECDVKLYTYDKFLEELEHVSAYELPHVLFFYNFVCNAPQHFKQDFENISPEAACKRFPLRVKETTWYIIKECHKRGWLK</sequence>
<feature type="domain" description="CHK kinase-like" evidence="1">
    <location>
        <begin position="137"/>
        <end position="315"/>
    </location>
</feature>
<dbReference type="InterPro" id="IPR004119">
    <property type="entry name" value="EcKL"/>
</dbReference>
<dbReference type="RefSeq" id="XP_028140021.1">
    <property type="nucleotide sequence ID" value="XM_028284220.1"/>
</dbReference>
<dbReference type="PANTHER" id="PTHR11012:SF55">
    <property type="entry name" value="BHLH DOMAIN-CONTAINING PROTEIN"/>
    <property type="match status" value="1"/>
</dbReference>
<gene>
    <name evidence="2" type="primary">LOC114334184</name>
</gene>
<dbReference type="InterPro" id="IPR015897">
    <property type="entry name" value="CHK_kinase-like"/>
</dbReference>
<organism evidence="2">
    <name type="scientific">Diabrotica virgifera virgifera</name>
    <name type="common">western corn rootworm</name>
    <dbReference type="NCBI Taxonomy" id="50390"/>
    <lineage>
        <taxon>Eukaryota</taxon>
        <taxon>Metazoa</taxon>
        <taxon>Ecdysozoa</taxon>
        <taxon>Arthropoda</taxon>
        <taxon>Hexapoda</taxon>
        <taxon>Insecta</taxon>
        <taxon>Pterygota</taxon>
        <taxon>Neoptera</taxon>
        <taxon>Endopterygota</taxon>
        <taxon>Coleoptera</taxon>
        <taxon>Polyphaga</taxon>
        <taxon>Cucujiformia</taxon>
        <taxon>Chrysomeloidea</taxon>
        <taxon>Chrysomelidae</taxon>
        <taxon>Galerucinae</taxon>
        <taxon>Diabroticina</taxon>
        <taxon>Diabroticites</taxon>
        <taxon>Diabrotica</taxon>
    </lineage>
</organism>
<dbReference type="PANTHER" id="PTHR11012">
    <property type="entry name" value="PROTEIN KINASE-LIKE DOMAIN-CONTAINING"/>
    <property type="match status" value="1"/>
</dbReference>
<protein>
    <submittedName>
        <fullName evidence="2">Uncharacterized protein LOC114334184</fullName>
    </submittedName>
</protein>
<evidence type="ECO:0000313" key="2">
    <source>
        <dbReference type="RefSeq" id="XP_028140021.1"/>
    </source>
</evidence>
<accession>A0A6P7FUK7</accession>
<dbReference type="Gene3D" id="3.90.1200.10">
    <property type="match status" value="1"/>
</dbReference>
<dbReference type="InParanoid" id="A0A6P7FUK7"/>
<reference evidence="2" key="1">
    <citation type="submission" date="2025-08" db="UniProtKB">
        <authorList>
            <consortium name="RefSeq"/>
        </authorList>
    </citation>
    <scope>IDENTIFICATION</scope>
    <source>
        <tissue evidence="2">Whole insect</tissue>
    </source>
</reference>
<dbReference type="SMART" id="SM00587">
    <property type="entry name" value="CHK"/>
    <property type="match status" value="1"/>
</dbReference>
<proteinExistence type="predicted"/>
<name>A0A6P7FUK7_DIAVI</name>
<dbReference type="Pfam" id="PF02958">
    <property type="entry name" value="EcKL"/>
    <property type="match status" value="1"/>
</dbReference>
<dbReference type="AlphaFoldDB" id="A0A6P7FUK7"/>
<evidence type="ECO:0000259" key="1">
    <source>
        <dbReference type="SMART" id="SM00587"/>
    </source>
</evidence>
<dbReference type="InterPro" id="IPR011009">
    <property type="entry name" value="Kinase-like_dom_sf"/>
</dbReference>
<dbReference type="SUPFAM" id="SSF56112">
    <property type="entry name" value="Protein kinase-like (PK-like)"/>
    <property type="match status" value="1"/>
</dbReference>